<proteinExistence type="predicted"/>
<name>A0A9W6TZF0_9STRA</name>
<feature type="region of interest" description="Disordered" evidence="1">
    <location>
        <begin position="54"/>
        <end position="79"/>
    </location>
</feature>
<protein>
    <submittedName>
        <fullName evidence="2">Unnamed protein product</fullName>
    </submittedName>
</protein>
<comment type="caution">
    <text evidence="2">The sequence shown here is derived from an EMBL/GenBank/DDBJ whole genome shotgun (WGS) entry which is preliminary data.</text>
</comment>
<dbReference type="AlphaFoldDB" id="A0A9W6TZF0"/>
<gene>
    <name evidence="2" type="ORF">Pfra01_000341600</name>
</gene>
<evidence type="ECO:0000256" key="1">
    <source>
        <dbReference type="SAM" id="MobiDB-lite"/>
    </source>
</evidence>
<organism evidence="2 3">
    <name type="scientific">Phytophthora fragariaefolia</name>
    <dbReference type="NCBI Taxonomy" id="1490495"/>
    <lineage>
        <taxon>Eukaryota</taxon>
        <taxon>Sar</taxon>
        <taxon>Stramenopiles</taxon>
        <taxon>Oomycota</taxon>
        <taxon>Peronosporomycetes</taxon>
        <taxon>Peronosporales</taxon>
        <taxon>Peronosporaceae</taxon>
        <taxon>Phytophthora</taxon>
    </lineage>
</organism>
<dbReference type="EMBL" id="BSXT01000261">
    <property type="protein sequence ID" value="GMF22749.1"/>
    <property type="molecule type" value="Genomic_DNA"/>
</dbReference>
<keyword evidence="3" id="KW-1185">Reference proteome</keyword>
<evidence type="ECO:0000313" key="2">
    <source>
        <dbReference type="EMBL" id="GMF22749.1"/>
    </source>
</evidence>
<sequence length="93" mass="10861">MEVMVLENKADKKRRGIVCADRRRNWRRVNHRAEPVGEYDDAYIPIGVRRQSKDEVHADRGLSEDIKSDATSNGRRRACEDVDGLTRWQTLHE</sequence>
<feature type="compositionally biased region" description="Basic and acidic residues" evidence="1">
    <location>
        <begin position="54"/>
        <end position="68"/>
    </location>
</feature>
<dbReference type="Proteomes" id="UP001165121">
    <property type="component" value="Unassembled WGS sequence"/>
</dbReference>
<reference evidence="2" key="1">
    <citation type="submission" date="2023-04" db="EMBL/GenBank/DDBJ databases">
        <title>Phytophthora fragariaefolia NBRC 109709.</title>
        <authorList>
            <person name="Ichikawa N."/>
            <person name="Sato H."/>
            <person name="Tonouchi N."/>
        </authorList>
    </citation>
    <scope>NUCLEOTIDE SEQUENCE</scope>
    <source>
        <strain evidence="2">NBRC 109709</strain>
    </source>
</reference>
<accession>A0A9W6TZF0</accession>
<evidence type="ECO:0000313" key="3">
    <source>
        <dbReference type="Proteomes" id="UP001165121"/>
    </source>
</evidence>